<accession>A0ABP6WNV3</accession>
<dbReference type="InterPro" id="IPR025164">
    <property type="entry name" value="Toastrack_DUF4097"/>
</dbReference>
<gene>
    <name evidence="2" type="ORF">GCM10022222_42560</name>
</gene>
<dbReference type="Proteomes" id="UP001500689">
    <property type="component" value="Unassembled WGS sequence"/>
</dbReference>
<feature type="domain" description="DUF4097" evidence="1">
    <location>
        <begin position="160"/>
        <end position="266"/>
    </location>
</feature>
<reference evidence="3" key="1">
    <citation type="journal article" date="2019" name="Int. J. Syst. Evol. Microbiol.">
        <title>The Global Catalogue of Microorganisms (GCM) 10K type strain sequencing project: providing services to taxonomists for standard genome sequencing and annotation.</title>
        <authorList>
            <consortium name="The Broad Institute Genomics Platform"/>
            <consortium name="The Broad Institute Genome Sequencing Center for Infectious Disease"/>
            <person name="Wu L."/>
            <person name="Ma J."/>
        </authorList>
    </citation>
    <scope>NUCLEOTIDE SEQUENCE [LARGE SCALE GENOMIC DNA]</scope>
    <source>
        <strain evidence="3">JCM 16898</strain>
    </source>
</reference>
<evidence type="ECO:0000313" key="2">
    <source>
        <dbReference type="EMBL" id="GAA3554391.1"/>
    </source>
</evidence>
<proteinExistence type="predicted"/>
<evidence type="ECO:0000259" key="1">
    <source>
        <dbReference type="Pfam" id="PF13349"/>
    </source>
</evidence>
<evidence type="ECO:0000313" key="3">
    <source>
        <dbReference type="Proteomes" id="UP001500689"/>
    </source>
</evidence>
<dbReference type="EMBL" id="BAAAZN010000008">
    <property type="protein sequence ID" value="GAA3554391.1"/>
    <property type="molecule type" value="Genomic_DNA"/>
</dbReference>
<keyword evidence="3" id="KW-1185">Reference proteome</keyword>
<organism evidence="2 3">
    <name type="scientific">Amycolatopsis ultiminotia</name>
    <dbReference type="NCBI Taxonomy" id="543629"/>
    <lineage>
        <taxon>Bacteria</taxon>
        <taxon>Bacillati</taxon>
        <taxon>Actinomycetota</taxon>
        <taxon>Actinomycetes</taxon>
        <taxon>Pseudonocardiales</taxon>
        <taxon>Pseudonocardiaceae</taxon>
        <taxon>Amycolatopsis</taxon>
    </lineage>
</organism>
<comment type="caution">
    <text evidence="2">The sequence shown here is derived from an EMBL/GenBank/DDBJ whole genome shotgun (WGS) entry which is preliminary data.</text>
</comment>
<protein>
    <recommendedName>
        <fullName evidence="1">DUF4097 domain-containing protein</fullName>
    </recommendedName>
</protein>
<name>A0ABP6WNV3_9PSEU</name>
<dbReference type="RefSeq" id="WP_344862381.1">
    <property type="nucleotide sequence ID" value="NZ_BAAAZN010000008.1"/>
</dbReference>
<dbReference type="Pfam" id="PF13349">
    <property type="entry name" value="DUF4097"/>
    <property type="match status" value="1"/>
</dbReference>
<sequence>MTDKVERIATHIGQGLVELDLSVDVATVEISASEDYTTARVSLTPAVPGDKEAARLIEAATTESRGDRFTVTVPGSQGAGGATVFRGKGNVVVSSGTVTGEVVGLVLGGVNHGVTIVNGEVISGSGTTVLGTAGGGLHLFATVPAGSRIVLTGTAPNLTTRGQLDRVEAETISGDLSIAAADAVDLQTTSGVVQIGACGDVRADSVSGTVRVRELRGAASVRTTSGRIAVTAYTDSTVTAETVSGDIDLSAPRGVEIDARTRSVSGRTSNRRWPE</sequence>